<dbReference type="PROSITE" id="PS50206">
    <property type="entry name" value="RHODANESE_3"/>
    <property type="match status" value="4"/>
</dbReference>
<feature type="domain" description="Rhodanese" evidence="1">
    <location>
        <begin position="170"/>
        <end position="261"/>
    </location>
</feature>
<dbReference type="InterPro" id="IPR050229">
    <property type="entry name" value="GlpE_sulfurtransferase"/>
</dbReference>
<reference evidence="2 3" key="1">
    <citation type="submission" date="2018-05" db="EMBL/GenBank/DDBJ databases">
        <title>Genomic Encyclopedia of Type Strains, Phase IV (KMG-V): Genome sequencing to study the core and pangenomes of soil and plant-associated prokaryotes.</title>
        <authorList>
            <person name="Whitman W."/>
        </authorList>
    </citation>
    <scope>NUCLEOTIDE SEQUENCE [LARGE SCALE GENOMIC DNA]</scope>
    <source>
        <strain evidence="2 3">SLV-132</strain>
    </source>
</reference>
<organism evidence="2 3">
    <name type="scientific">Cupriavidus plantarum</name>
    <dbReference type="NCBI Taxonomy" id="942865"/>
    <lineage>
        <taxon>Bacteria</taxon>
        <taxon>Pseudomonadati</taxon>
        <taxon>Pseudomonadota</taxon>
        <taxon>Betaproteobacteria</taxon>
        <taxon>Burkholderiales</taxon>
        <taxon>Burkholderiaceae</taxon>
        <taxon>Cupriavidus</taxon>
    </lineage>
</organism>
<protein>
    <submittedName>
        <fullName evidence="2">Rhodanese-related sulfurtransferase</fullName>
    </submittedName>
</protein>
<evidence type="ECO:0000259" key="1">
    <source>
        <dbReference type="PROSITE" id="PS50206"/>
    </source>
</evidence>
<keyword evidence="3" id="KW-1185">Reference proteome</keyword>
<dbReference type="Proteomes" id="UP000245754">
    <property type="component" value="Unassembled WGS sequence"/>
</dbReference>
<feature type="domain" description="Rhodanese" evidence="1">
    <location>
        <begin position="47"/>
        <end position="137"/>
    </location>
</feature>
<keyword evidence="2" id="KW-0808">Transferase</keyword>
<evidence type="ECO:0000313" key="3">
    <source>
        <dbReference type="Proteomes" id="UP000245754"/>
    </source>
</evidence>
<dbReference type="InterPro" id="IPR001763">
    <property type="entry name" value="Rhodanese-like_dom"/>
</dbReference>
<dbReference type="SMART" id="SM00450">
    <property type="entry name" value="RHOD"/>
    <property type="match status" value="4"/>
</dbReference>
<comment type="caution">
    <text evidence="2">The sequence shown here is derived from an EMBL/GenBank/DDBJ whole genome shotgun (WGS) entry which is preliminary data.</text>
</comment>
<dbReference type="SUPFAM" id="SSF52821">
    <property type="entry name" value="Rhodanese/Cell cycle control phosphatase"/>
    <property type="match status" value="4"/>
</dbReference>
<dbReference type="Pfam" id="PF00581">
    <property type="entry name" value="Rhodanese"/>
    <property type="match status" value="4"/>
</dbReference>
<dbReference type="Gene3D" id="3.40.250.10">
    <property type="entry name" value="Rhodanese-like domain"/>
    <property type="match status" value="4"/>
</dbReference>
<dbReference type="PANTHER" id="PTHR43031">
    <property type="entry name" value="FAD-DEPENDENT OXIDOREDUCTASE"/>
    <property type="match status" value="1"/>
</dbReference>
<proteinExistence type="predicted"/>
<feature type="domain" description="Rhodanese" evidence="1">
    <location>
        <begin position="315"/>
        <end position="396"/>
    </location>
</feature>
<name>A0A316ELX7_9BURK</name>
<dbReference type="AlphaFoldDB" id="A0A316ELX7"/>
<dbReference type="InterPro" id="IPR036873">
    <property type="entry name" value="Rhodanese-like_dom_sf"/>
</dbReference>
<dbReference type="GO" id="GO:0016740">
    <property type="term" value="F:transferase activity"/>
    <property type="evidence" value="ECO:0007669"/>
    <property type="project" value="UniProtKB-KW"/>
</dbReference>
<gene>
    <name evidence="2" type="ORF">C7419_104105</name>
</gene>
<feature type="domain" description="Rhodanese" evidence="1">
    <location>
        <begin position="418"/>
        <end position="508"/>
    </location>
</feature>
<dbReference type="PANTHER" id="PTHR43031:SF7">
    <property type="entry name" value="NITRIC OXIDE REDUCTASE FLRD-NAD(+) REDUCTASE"/>
    <property type="match status" value="1"/>
</dbReference>
<dbReference type="EMBL" id="QGGT01000004">
    <property type="protein sequence ID" value="PWK33432.1"/>
    <property type="molecule type" value="Genomic_DNA"/>
</dbReference>
<sequence length="564" mass="59694">MTIRSFAGLGDVPRMGRLFDAPLDQSDMPNASIRTIDAATLKSWVHDDQEIALFDVREHGQYGEGHPLFAVPLPFSRLEADVGRLAPRPDVRIALVDDGDGVADAAARALVVLGYTNVHVLAGGVPAWQAAGHAIFKGVNVPSKVFGELVEHHFGTPRVTAAELAAMQGSANAPVVLDGRPVSEFGKMNIPGAICCPNGELAYRLRDIVPDASTPVVINCAGRTRSIIGAQSLINAGVENPVYALENGTQGWYLSGHELEHGGTARYPDTLSPQSVRRARSGVQALSSRLDVPHIAATDAAAWLADASRTTFLCDVRTGQEYAAGTLPGAQHTPGGQLVQATDQYVGVRRARLIVFDADGVRAPIIASWLRQMGHDAVVLQGGLDAGRAAHLSARSGPLPTPHDASSISPAELQASLAAGAARVVDLRDSMAYRAGHILGSVWSIRPRLAEDLGAVPKSVSIVVVDDKKSAAAARLAIGDLHAHGYRDVRVLAGGIGAWTEAGHTLHAGVQSLPDARCIDYLFFVHDRHDGNKEAARAYLAWETGLIAQLDAQELATFRLPAHS</sequence>
<accession>A0A316ELX7</accession>
<evidence type="ECO:0000313" key="2">
    <source>
        <dbReference type="EMBL" id="PWK33432.1"/>
    </source>
</evidence>